<proteinExistence type="predicted"/>
<reference evidence="2" key="1">
    <citation type="submission" date="2020-12" db="EMBL/GenBank/DDBJ databases">
        <title>Ramlibacter sp. nov., isolated from a freshwater alga, Cryptomonas.</title>
        <authorList>
            <person name="Kim H.M."/>
            <person name="Jeon C.O."/>
        </authorList>
    </citation>
    <scope>NUCLEOTIDE SEQUENCE</scope>
    <source>
        <strain evidence="2">CrO1</strain>
    </source>
</reference>
<feature type="signal peptide" evidence="1">
    <location>
        <begin position="1"/>
        <end position="22"/>
    </location>
</feature>
<dbReference type="Proteomes" id="UP000617041">
    <property type="component" value="Unassembled WGS sequence"/>
</dbReference>
<comment type="caution">
    <text evidence="2">The sequence shown here is derived from an EMBL/GenBank/DDBJ whole genome shotgun (WGS) entry which is preliminary data.</text>
</comment>
<dbReference type="RefSeq" id="WP_200789065.1">
    <property type="nucleotide sequence ID" value="NZ_JAEDAO010000001.1"/>
</dbReference>
<gene>
    <name evidence="2" type="ORF">I8E28_15895</name>
</gene>
<name>A0A934Q114_9BURK</name>
<sequence>MFRIQTALAGACLALASLAAHAQVDGTYTTGTGYTVDAKFSGNTLELYEPSNGKRSTYVRNARGVYEFTNPVNGIAYTMEWRNGTLFANKPGAPEANGTTLRRVGTAGAATPQTPGEREGLERIANRYLERSQSDPANAQAWTFCGMAAMSRAQGGDSQAVQAAQALRVIANARSNPCPDAIPAATWNASAP</sequence>
<evidence type="ECO:0000313" key="3">
    <source>
        <dbReference type="Proteomes" id="UP000617041"/>
    </source>
</evidence>
<accession>A0A934Q114</accession>
<evidence type="ECO:0000256" key="1">
    <source>
        <dbReference type="SAM" id="SignalP"/>
    </source>
</evidence>
<protein>
    <submittedName>
        <fullName evidence="2">Uncharacterized protein</fullName>
    </submittedName>
</protein>
<evidence type="ECO:0000313" key="2">
    <source>
        <dbReference type="EMBL" id="MBK0394084.1"/>
    </source>
</evidence>
<organism evidence="2 3">
    <name type="scientific">Ramlibacter algicola</name>
    <dbReference type="NCBI Taxonomy" id="2795217"/>
    <lineage>
        <taxon>Bacteria</taxon>
        <taxon>Pseudomonadati</taxon>
        <taxon>Pseudomonadota</taxon>
        <taxon>Betaproteobacteria</taxon>
        <taxon>Burkholderiales</taxon>
        <taxon>Comamonadaceae</taxon>
        <taxon>Ramlibacter</taxon>
    </lineage>
</organism>
<dbReference type="EMBL" id="JAEDAO010000001">
    <property type="protein sequence ID" value="MBK0394084.1"/>
    <property type="molecule type" value="Genomic_DNA"/>
</dbReference>
<keyword evidence="1" id="KW-0732">Signal</keyword>
<dbReference type="AlphaFoldDB" id="A0A934Q114"/>
<keyword evidence="3" id="KW-1185">Reference proteome</keyword>
<feature type="chain" id="PRO_5037205538" evidence="1">
    <location>
        <begin position="23"/>
        <end position="192"/>
    </location>
</feature>